<feature type="domain" description="PIN" evidence="1">
    <location>
        <begin position="2"/>
        <end position="125"/>
    </location>
</feature>
<sequence length="133" mass="14900">MIVLDTHVLVWWVNGDGHLSNPAWEAIETERTAPGGQLLISSITAWEIAMLVERGRLVLTMDVDDWLDTVASIEGVYFVPLNNAVAIQSVRLPGDFHPDPADRMITALARHHSVPLVTADQKIREHPYVKTIW</sequence>
<comment type="caution">
    <text evidence="2">The sequence shown here is derived from an EMBL/GenBank/DDBJ whole genome shotgun (WGS) entry which is preliminary data.</text>
</comment>
<evidence type="ECO:0000259" key="1">
    <source>
        <dbReference type="Pfam" id="PF01850"/>
    </source>
</evidence>
<evidence type="ECO:0000313" key="2">
    <source>
        <dbReference type="EMBL" id="MFA9462460.1"/>
    </source>
</evidence>
<accession>A0ABV4TYS0</accession>
<dbReference type="SUPFAM" id="SSF88723">
    <property type="entry name" value="PIN domain-like"/>
    <property type="match status" value="1"/>
</dbReference>
<dbReference type="InterPro" id="IPR002716">
    <property type="entry name" value="PIN_dom"/>
</dbReference>
<dbReference type="Pfam" id="PF01850">
    <property type="entry name" value="PIN"/>
    <property type="match status" value="1"/>
</dbReference>
<dbReference type="InterPro" id="IPR052919">
    <property type="entry name" value="TA_system_RNase"/>
</dbReference>
<organism evidence="2 3">
    <name type="scientific">Thiohalorhabdus methylotrophus</name>
    <dbReference type="NCBI Taxonomy" id="3242694"/>
    <lineage>
        <taxon>Bacteria</taxon>
        <taxon>Pseudomonadati</taxon>
        <taxon>Pseudomonadota</taxon>
        <taxon>Gammaproteobacteria</taxon>
        <taxon>Thiohalorhabdales</taxon>
        <taxon>Thiohalorhabdaceae</taxon>
        <taxon>Thiohalorhabdus</taxon>
    </lineage>
</organism>
<dbReference type="RefSeq" id="WP_373657249.1">
    <property type="nucleotide sequence ID" value="NZ_JBGUAW010000014.1"/>
</dbReference>
<keyword evidence="3" id="KW-1185">Reference proteome</keyword>
<dbReference type="CDD" id="cd09872">
    <property type="entry name" value="PIN_Sll0205-like"/>
    <property type="match status" value="1"/>
</dbReference>
<dbReference type="EMBL" id="JBGUAW010000014">
    <property type="protein sequence ID" value="MFA9462460.1"/>
    <property type="molecule type" value="Genomic_DNA"/>
</dbReference>
<evidence type="ECO:0000313" key="3">
    <source>
        <dbReference type="Proteomes" id="UP001575181"/>
    </source>
</evidence>
<dbReference type="InterPro" id="IPR041705">
    <property type="entry name" value="PIN_Sll0205"/>
</dbReference>
<gene>
    <name evidence="2" type="ORF">ACERLL_16755</name>
</gene>
<dbReference type="InterPro" id="IPR029060">
    <property type="entry name" value="PIN-like_dom_sf"/>
</dbReference>
<proteinExistence type="predicted"/>
<dbReference type="Gene3D" id="3.40.50.1010">
    <property type="entry name" value="5'-nuclease"/>
    <property type="match status" value="1"/>
</dbReference>
<dbReference type="PANTHER" id="PTHR36173:SF1">
    <property type="entry name" value="RIBONUCLEASE VAPC22"/>
    <property type="match status" value="1"/>
</dbReference>
<dbReference type="Proteomes" id="UP001575181">
    <property type="component" value="Unassembled WGS sequence"/>
</dbReference>
<dbReference type="PANTHER" id="PTHR36173">
    <property type="entry name" value="RIBONUCLEASE VAPC16-RELATED"/>
    <property type="match status" value="1"/>
</dbReference>
<name>A0ABV4TYS0_9GAMM</name>
<reference evidence="2 3" key="1">
    <citation type="submission" date="2024-08" db="EMBL/GenBank/DDBJ databases">
        <title>Whole-genome sequencing of halo(alkali)philic microorganisms from hypersaline lakes.</title>
        <authorList>
            <person name="Sorokin D.Y."/>
            <person name="Merkel A.Y."/>
            <person name="Messina E."/>
            <person name="Yakimov M."/>
        </authorList>
    </citation>
    <scope>NUCLEOTIDE SEQUENCE [LARGE SCALE GENOMIC DNA]</scope>
    <source>
        <strain evidence="2 3">Cl-TMA</strain>
    </source>
</reference>
<protein>
    <submittedName>
        <fullName evidence="2">Type II toxin-antitoxin system VapC family toxin</fullName>
    </submittedName>
</protein>